<gene>
    <name evidence="2" type="ORF">DZF91_13205</name>
</gene>
<dbReference type="InterPro" id="IPR030395">
    <property type="entry name" value="GP_PDE_dom"/>
</dbReference>
<dbReference type="EMBL" id="QURH01000227">
    <property type="protein sequence ID" value="RFU41164.1"/>
    <property type="molecule type" value="Genomic_DNA"/>
</dbReference>
<dbReference type="SUPFAM" id="SSF51695">
    <property type="entry name" value="PLC-like phosphodiesterases"/>
    <property type="match status" value="1"/>
</dbReference>
<reference evidence="2 3" key="1">
    <citation type="submission" date="2018-08" db="EMBL/GenBank/DDBJ databases">
        <title>Actinomadura jelena sp. nov., a novel Actinomycete isolated from soil in Chad.</title>
        <authorList>
            <person name="Shi L."/>
        </authorList>
    </citation>
    <scope>NUCLEOTIDE SEQUENCE [LARGE SCALE GENOMIC DNA]</scope>
    <source>
        <strain evidence="2 3">NEAU-G17</strain>
    </source>
</reference>
<dbReference type="InterPro" id="IPR017946">
    <property type="entry name" value="PLC-like_Pdiesterase_TIM-brl"/>
</dbReference>
<dbReference type="PANTHER" id="PTHR46211:SF14">
    <property type="entry name" value="GLYCEROPHOSPHODIESTER PHOSPHODIESTERASE"/>
    <property type="match status" value="1"/>
</dbReference>
<evidence type="ECO:0000259" key="1">
    <source>
        <dbReference type="PROSITE" id="PS51704"/>
    </source>
</evidence>
<feature type="domain" description="GP-PDE" evidence="1">
    <location>
        <begin position="8"/>
        <end position="284"/>
    </location>
</feature>
<organism evidence="2 3">
    <name type="scientific">Actinomadura logoneensis</name>
    <dbReference type="NCBI Taxonomy" id="2293572"/>
    <lineage>
        <taxon>Bacteria</taxon>
        <taxon>Bacillati</taxon>
        <taxon>Actinomycetota</taxon>
        <taxon>Actinomycetes</taxon>
        <taxon>Streptosporangiales</taxon>
        <taxon>Thermomonosporaceae</taxon>
        <taxon>Actinomadura</taxon>
    </lineage>
</organism>
<keyword evidence="3" id="KW-1185">Reference proteome</keyword>
<protein>
    <submittedName>
        <fullName evidence="2">Glycerophosphodiester phosphodiesterase</fullName>
    </submittedName>
</protein>
<dbReference type="Pfam" id="PF03009">
    <property type="entry name" value="GDPD"/>
    <property type="match status" value="1"/>
</dbReference>
<dbReference type="PROSITE" id="PS51704">
    <property type="entry name" value="GP_PDE"/>
    <property type="match status" value="1"/>
</dbReference>
<dbReference type="AlphaFoldDB" id="A0A372JN15"/>
<sequence>MTYFGGTVEIHGHRGARGLRPENTLPGFAHALELGVHAIEFDVGMTADGVVVCNHDQMLSPGNLADTAPAVPGDPLFPYVGRALRELTYEQVRTVDAGIRTPLAFAATQRPVPGTPLPTLDEACTLLGAVPDVRLAVELKTDPGWTARAVDRFTAAVAEVLDAHDLLPRSRLLAFDWRVLAASARYAPGAGRVALLERKTLLPGTRWLAGLPPEDPVGVALAAGATVLSPEHDLVTSALVEDAQALGLPVCTWTVNDPIDMGRLTDLGVDAIVTDHPDRLRAVLRARGLPVPAPALLPV</sequence>
<evidence type="ECO:0000313" key="3">
    <source>
        <dbReference type="Proteomes" id="UP000261811"/>
    </source>
</evidence>
<dbReference type="GO" id="GO:0006629">
    <property type="term" value="P:lipid metabolic process"/>
    <property type="evidence" value="ECO:0007669"/>
    <property type="project" value="InterPro"/>
</dbReference>
<dbReference type="OrthoDB" id="384721at2"/>
<name>A0A372JN15_9ACTN</name>
<accession>A0A372JN15</accession>
<dbReference type="PANTHER" id="PTHR46211">
    <property type="entry name" value="GLYCEROPHOSPHORYL DIESTER PHOSPHODIESTERASE"/>
    <property type="match status" value="1"/>
</dbReference>
<dbReference type="Proteomes" id="UP000261811">
    <property type="component" value="Unassembled WGS sequence"/>
</dbReference>
<dbReference type="RefSeq" id="WP_117357772.1">
    <property type="nucleotide sequence ID" value="NZ_QURH01000227.1"/>
</dbReference>
<comment type="caution">
    <text evidence="2">The sequence shown here is derived from an EMBL/GenBank/DDBJ whole genome shotgun (WGS) entry which is preliminary data.</text>
</comment>
<proteinExistence type="predicted"/>
<dbReference type="GO" id="GO:0008081">
    <property type="term" value="F:phosphoric diester hydrolase activity"/>
    <property type="evidence" value="ECO:0007669"/>
    <property type="project" value="InterPro"/>
</dbReference>
<evidence type="ECO:0000313" key="2">
    <source>
        <dbReference type="EMBL" id="RFU41164.1"/>
    </source>
</evidence>
<dbReference type="Gene3D" id="3.20.20.190">
    <property type="entry name" value="Phosphatidylinositol (PI) phosphodiesterase"/>
    <property type="match status" value="1"/>
</dbReference>